<proteinExistence type="predicted"/>
<organism evidence="1">
    <name type="scientific">Mesocestoides corti</name>
    <name type="common">Flatworm</name>
    <dbReference type="NCBI Taxonomy" id="53468"/>
    <lineage>
        <taxon>Eukaryota</taxon>
        <taxon>Metazoa</taxon>
        <taxon>Spiralia</taxon>
        <taxon>Lophotrochozoa</taxon>
        <taxon>Platyhelminthes</taxon>
        <taxon>Cestoda</taxon>
        <taxon>Eucestoda</taxon>
        <taxon>Cyclophyllidea</taxon>
        <taxon>Mesocestoididae</taxon>
        <taxon>Mesocestoides</taxon>
    </lineage>
</organism>
<protein>
    <submittedName>
        <fullName evidence="1">Uncharacterized protein</fullName>
    </submittedName>
</protein>
<dbReference type="AlphaFoldDB" id="A0A5K3EYY9"/>
<accession>A0A5K3EYY9</accession>
<reference evidence="1" key="1">
    <citation type="submission" date="2019-11" db="UniProtKB">
        <authorList>
            <consortium name="WormBaseParasite"/>
        </authorList>
    </citation>
    <scope>IDENTIFICATION</scope>
</reference>
<dbReference type="WBParaSite" id="MCU_004237-RA">
    <property type="protein sequence ID" value="MCU_004237-RA"/>
    <property type="gene ID" value="MCU_004237"/>
</dbReference>
<name>A0A5K3EYY9_MESCO</name>
<sequence length="52" mass="6012">MPCFAVIIKCLHSMNSFSTCVREKRRAWWVACFQRRPDVSEAALMHATLSEP</sequence>
<evidence type="ECO:0000313" key="1">
    <source>
        <dbReference type="WBParaSite" id="MCU_004237-RA"/>
    </source>
</evidence>